<evidence type="ECO:0000313" key="3">
    <source>
        <dbReference type="Proteomes" id="UP000477543"/>
    </source>
</evidence>
<reference evidence="2 3" key="1">
    <citation type="submission" date="2020-01" db="EMBL/GenBank/DDBJ databases">
        <title>Glutamicibacter soli M275.</title>
        <authorList>
            <person name="Meng X."/>
        </authorList>
    </citation>
    <scope>NUCLEOTIDE SEQUENCE [LARGE SCALE GENOMIC DNA]</scope>
    <source>
        <strain evidence="2 3">M275</strain>
    </source>
</reference>
<gene>
    <name evidence="2" type="ORF">GT020_01410</name>
</gene>
<dbReference type="Pfam" id="PF13665">
    <property type="entry name" value="Tox-PAAR-like"/>
    <property type="match status" value="1"/>
</dbReference>
<feature type="compositionally biased region" description="Gly residues" evidence="1">
    <location>
        <begin position="67"/>
        <end position="76"/>
    </location>
</feature>
<accession>A0A6L9G1F2</accession>
<feature type="region of interest" description="Disordered" evidence="1">
    <location>
        <begin position="57"/>
        <end position="77"/>
    </location>
</feature>
<organism evidence="2 3">
    <name type="scientific">Glutamicibacter soli</name>
    <dbReference type="NCBI Taxonomy" id="453836"/>
    <lineage>
        <taxon>Bacteria</taxon>
        <taxon>Bacillati</taxon>
        <taxon>Actinomycetota</taxon>
        <taxon>Actinomycetes</taxon>
        <taxon>Micrococcales</taxon>
        <taxon>Micrococcaceae</taxon>
        <taxon>Glutamicibacter</taxon>
    </lineage>
</organism>
<comment type="caution">
    <text evidence="2">The sequence shown here is derived from an EMBL/GenBank/DDBJ whole genome shotgun (WGS) entry which is preliminary data.</text>
</comment>
<evidence type="ECO:0000313" key="2">
    <source>
        <dbReference type="EMBL" id="NAZ14727.1"/>
    </source>
</evidence>
<evidence type="ECO:0000256" key="1">
    <source>
        <dbReference type="SAM" id="MobiDB-lite"/>
    </source>
</evidence>
<protein>
    <submittedName>
        <fullName evidence="2">DUF4150 domain-containing protein</fullName>
    </submittedName>
</protein>
<dbReference type="Proteomes" id="UP000477543">
    <property type="component" value="Unassembled WGS sequence"/>
</dbReference>
<proteinExistence type="predicted"/>
<dbReference type="AlphaFoldDB" id="A0A6L9G1F2"/>
<dbReference type="EMBL" id="WYDN01000001">
    <property type="protein sequence ID" value="NAZ14727.1"/>
    <property type="molecule type" value="Genomic_DNA"/>
</dbReference>
<name>A0A6L9G1F2_9MICC</name>
<dbReference type="RefSeq" id="WP_161447039.1">
    <property type="nucleotide sequence ID" value="NZ_WYDN01000001.1"/>
</dbReference>
<sequence>MGQPIAVKQGTCFAFPDMLKTTSTPPVVIPCPNIAQLAQAKDTAATVKAGGAEVITESSSIENSTGGEAGAGGGVSNGSWLKGCTFTSYSATVKANGQRVVRQGDATSQNGGNAVGSVLSGVPTVLVGG</sequence>